<dbReference type="PANTHER" id="PTHR11610">
    <property type="entry name" value="LIPASE"/>
    <property type="match status" value="1"/>
</dbReference>
<dbReference type="GO" id="GO:0005615">
    <property type="term" value="C:extracellular space"/>
    <property type="evidence" value="ECO:0007669"/>
    <property type="project" value="TreeGrafter"/>
</dbReference>
<comment type="subcellular location">
    <subcellularLocation>
        <location evidence="1">Secreted</location>
    </subcellularLocation>
</comment>
<evidence type="ECO:0000259" key="6">
    <source>
        <dbReference type="Pfam" id="PF00151"/>
    </source>
</evidence>
<evidence type="ECO:0000256" key="3">
    <source>
        <dbReference type="ARBA" id="ARBA00022525"/>
    </source>
</evidence>
<keyword evidence="3" id="KW-0964">Secreted</keyword>
<feature type="region of interest" description="Disordered" evidence="5">
    <location>
        <begin position="333"/>
        <end position="354"/>
    </location>
</feature>
<evidence type="ECO:0000313" key="8">
    <source>
        <dbReference type="Proteomes" id="UP001381693"/>
    </source>
</evidence>
<evidence type="ECO:0000313" key="7">
    <source>
        <dbReference type="EMBL" id="KAK7071812.1"/>
    </source>
</evidence>
<dbReference type="InterPro" id="IPR000734">
    <property type="entry name" value="TAG_lipase"/>
</dbReference>
<dbReference type="GO" id="GO:0016298">
    <property type="term" value="F:lipase activity"/>
    <property type="evidence" value="ECO:0007669"/>
    <property type="project" value="InterPro"/>
</dbReference>
<comment type="similarity">
    <text evidence="2 4">Belongs to the AB hydrolase superfamily. Lipase family.</text>
</comment>
<protein>
    <recommendedName>
        <fullName evidence="6">Lipase domain-containing protein</fullName>
    </recommendedName>
</protein>
<dbReference type="AlphaFoldDB" id="A0AAN9A6P8"/>
<accession>A0AAN9A6P8</accession>
<dbReference type="PANTHER" id="PTHR11610:SF186">
    <property type="entry name" value="FI22312P1"/>
    <property type="match status" value="1"/>
</dbReference>
<feature type="region of interest" description="Disordered" evidence="5">
    <location>
        <begin position="1029"/>
        <end position="1057"/>
    </location>
</feature>
<dbReference type="Gene3D" id="3.40.50.1820">
    <property type="entry name" value="alpha/beta hydrolase"/>
    <property type="match status" value="1"/>
</dbReference>
<keyword evidence="8" id="KW-1185">Reference proteome</keyword>
<evidence type="ECO:0000256" key="1">
    <source>
        <dbReference type="ARBA" id="ARBA00004613"/>
    </source>
</evidence>
<proteinExistence type="inferred from homology"/>
<dbReference type="GO" id="GO:0016042">
    <property type="term" value="P:lipid catabolic process"/>
    <property type="evidence" value="ECO:0007669"/>
    <property type="project" value="TreeGrafter"/>
</dbReference>
<evidence type="ECO:0000256" key="5">
    <source>
        <dbReference type="SAM" id="MobiDB-lite"/>
    </source>
</evidence>
<feature type="compositionally biased region" description="Polar residues" evidence="5">
    <location>
        <begin position="840"/>
        <end position="853"/>
    </location>
</feature>
<feature type="region of interest" description="Disordered" evidence="5">
    <location>
        <begin position="829"/>
        <end position="855"/>
    </location>
</feature>
<dbReference type="Proteomes" id="UP001381693">
    <property type="component" value="Unassembled WGS sequence"/>
</dbReference>
<dbReference type="EMBL" id="JAXCGZ010013911">
    <property type="protein sequence ID" value="KAK7071812.1"/>
    <property type="molecule type" value="Genomic_DNA"/>
</dbReference>
<dbReference type="SUPFAM" id="SSF53474">
    <property type="entry name" value="alpha/beta-Hydrolases"/>
    <property type="match status" value="1"/>
</dbReference>
<comment type="caution">
    <text evidence="7">The sequence shown here is derived from an EMBL/GenBank/DDBJ whole genome shotgun (WGS) entry which is preliminary data.</text>
</comment>
<evidence type="ECO:0000256" key="2">
    <source>
        <dbReference type="ARBA" id="ARBA00010701"/>
    </source>
</evidence>
<dbReference type="InterPro" id="IPR029058">
    <property type="entry name" value="AB_hydrolase_fold"/>
</dbReference>
<feature type="domain" description="Lipase" evidence="6">
    <location>
        <begin position="5"/>
        <end position="191"/>
    </location>
</feature>
<organism evidence="7 8">
    <name type="scientific">Halocaridina rubra</name>
    <name type="common">Hawaiian red shrimp</name>
    <dbReference type="NCBI Taxonomy" id="373956"/>
    <lineage>
        <taxon>Eukaryota</taxon>
        <taxon>Metazoa</taxon>
        <taxon>Ecdysozoa</taxon>
        <taxon>Arthropoda</taxon>
        <taxon>Crustacea</taxon>
        <taxon>Multicrustacea</taxon>
        <taxon>Malacostraca</taxon>
        <taxon>Eumalacostraca</taxon>
        <taxon>Eucarida</taxon>
        <taxon>Decapoda</taxon>
        <taxon>Pleocyemata</taxon>
        <taxon>Caridea</taxon>
        <taxon>Atyoidea</taxon>
        <taxon>Atyidae</taxon>
        <taxon>Halocaridina</taxon>
    </lineage>
</organism>
<dbReference type="PRINTS" id="PR00821">
    <property type="entry name" value="TAGLIPASE"/>
</dbReference>
<reference evidence="7 8" key="1">
    <citation type="submission" date="2023-11" db="EMBL/GenBank/DDBJ databases">
        <title>Halocaridina rubra genome assembly.</title>
        <authorList>
            <person name="Smith C."/>
        </authorList>
    </citation>
    <scope>NUCLEOTIDE SEQUENCE [LARGE SCALE GENOMIC DNA]</scope>
    <source>
        <strain evidence="7">EP-1</strain>
        <tissue evidence="7">Whole</tissue>
    </source>
</reference>
<gene>
    <name evidence="7" type="ORF">SK128_001891</name>
</gene>
<evidence type="ECO:0000256" key="4">
    <source>
        <dbReference type="RuleBase" id="RU004262"/>
    </source>
</evidence>
<dbReference type="Pfam" id="PF00151">
    <property type="entry name" value="Lipase"/>
    <property type="match status" value="1"/>
</dbReference>
<name>A0AAN9A6P8_HALRR</name>
<dbReference type="InterPro" id="IPR013818">
    <property type="entry name" value="Lipase"/>
</dbReference>
<sequence length="1092" mass="119837">MNAFLNTTLDDFHLIGFSLGAHVSGHAGARLKNLSRISGLDPAGPLFESFSPSVRLDEGDAKFVDVIHTNADSLIMGGLGAFEPMGHVDFYPNGGRMQKGCANLFVGGFSDILWPTEGDGRYLCNHRRGYQYYLNSVAPICKFPSFVCRDYETFLQGSCFPCKSCGSMGYFSNKAEGRGQLYLVTRDTEPFCANQYKVIVKHSGGPPAEPVSTYGRIDVTFIAKDGLNETLQLTQSDDMAMEAGSETVRIMVPHPAITEIVSVQLRYLAYQGWIFSGFARWAIDKISLMDSFGKTVSFCNQGTTLVSGQVMQFNLLPGDCTVLESPVTQNINVKPFTDSSPEENETEVRQTSPLQIAPSPWVELHSNDSMPSRNVFNLIQSVSLPNLETQDSLHGAGQSSPDSTLVEFQQYLPLLHSFPANHPLPHRYGKEPGPHTVSSMPVFQGPDKDVSVSSEEPVSVIPAPNLANVPRPMTVSHMRVIPQPNRPSSVNLSINPPHFHVLTSTLPTNTQSSLIEHSSALVTTPQIPVTSEKLLLPFHPTNSEFINSTAIRIATTRNATEKDIFDSTFSPRTSSFLMAEFDGEDLTTTPLPSILQSPKPNHLHIKPVSSTTSLLPEVTTSKPVPSHPVLFGFGKSDSPEYFVDGIRSDKIPQESDPNIHYMNLLPPPPLAPMLLHSQSSLGRNIPLVNSNSLIEGEIPEKDRARSLTLDNIPSNALSSEPASVAKNKTTCGDSSSCPSISTFSSEESVPSALSTQMWPSDTISEVPFYSLNFQSHIPLSAHNIRQENPQRHFPTRADAPPRFSSSYVATYSDDAQPMALESSIRPDATSAKSFHPLPTNFKSQRSRPTSNASGRLPFVHNVHLEPNSHTRHHNTNLDSPRLPPLLLNPPPLETIIGHGRAPQPVGSSYSPESWGQSFFNREQYTQEHHNNNNKDPEYNFGSYISVSSTLPVHQDQHHRIGSQANIQQEKATLFPVSLSGGNVTRENTVGSSKASPQLHASSPFYVQILPPNFGSLPHLETFSIPRDSRKAQESLHGKRSGFTSRANRGRSLALPPPGTRGAVFRPLVLQFQDNRHERYIPLRPLPDATGVI</sequence>